<dbReference type="Proteomes" id="UP000018209">
    <property type="component" value="Unassembled WGS sequence"/>
</dbReference>
<evidence type="ECO:0000256" key="1">
    <source>
        <dbReference type="SAM" id="Phobius"/>
    </source>
</evidence>
<sequence>MGDAMPAAADPRFDDHERRITALEVGMTAIQVKLSEVQTEGRMRGERQDTDLRDLKSMISTLLGGMSFFKWAGAMAVTILAFLAIYGERLLHFWQALHT</sequence>
<dbReference type="EMBL" id="BASM01000037">
    <property type="protein sequence ID" value="GAD27848.1"/>
    <property type="molecule type" value="Genomic_DNA"/>
</dbReference>
<keyword evidence="3" id="KW-1185">Reference proteome</keyword>
<proteinExistence type="predicted"/>
<keyword evidence="1" id="KW-0472">Membrane</keyword>
<keyword evidence="1" id="KW-0812">Transmembrane</keyword>
<accession>A0ABQ0J063</accession>
<organism evidence="2 3">
    <name type="scientific">Gluconobacter thailandicus NBRC 3257</name>
    <dbReference type="NCBI Taxonomy" id="1381097"/>
    <lineage>
        <taxon>Bacteria</taxon>
        <taxon>Pseudomonadati</taxon>
        <taxon>Pseudomonadota</taxon>
        <taxon>Alphaproteobacteria</taxon>
        <taxon>Acetobacterales</taxon>
        <taxon>Acetobacteraceae</taxon>
        <taxon>Gluconobacter</taxon>
    </lineage>
</organism>
<gene>
    <name evidence="2" type="ORF">NBRC3257_2847</name>
</gene>
<evidence type="ECO:0000313" key="3">
    <source>
        <dbReference type="Proteomes" id="UP000018209"/>
    </source>
</evidence>
<comment type="caution">
    <text evidence="2">The sequence shown here is derived from an EMBL/GenBank/DDBJ whole genome shotgun (WGS) entry which is preliminary data.</text>
</comment>
<dbReference type="RefSeq" id="WP_007281840.1">
    <property type="nucleotide sequence ID" value="NZ_BASM01000037.1"/>
</dbReference>
<protein>
    <submittedName>
        <fullName evidence="2">Shikimate 5-dehydrogenase</fullName>
    </submittedName>
</protein>
<evidence type="ECO:0000313" key="2">
    <source>
        <dbReference type="EMBL" id="GAD27848.1"/>
    </source>
</evidence>
<reference evidence="2 3" key="1">
    <citation type="submission" date="2013-08" db="EMBL/GenBank/DDBJ databases">
        <title>Gluconobacter thailandicus NBRC 3257 whole genome sequence.</title>
        <authorList>
            <person name="Matsutani M."/>
            <person name="Yakushi T."/>
            <person name="Matsushita K."/>
        </authorList>
    </citation>
    <scope>NUCLEOTIDE SEQUENCE [LARGE SCALE GENOMIC DNA]</scope>
    <source>
        <strain evidence="2 3">NBRC 3257</strain>
    </source>
</reference>
<name>A0ABQ0J063_GLUTH</name>
<keyword evidence="1" id="KW-1133">Transmembrane helix</keyword>
<feature type="transmembrane region" description="Helical" evidence="1">
    <location>
        <begin position="68"/>
        <end position="86"/>
    </location>
</feature>